<feature type="binding site" evidence="8">
    <location>
        <position position="70"/>
    </location>
    <ligand>
        <name>tRNA</name>
        <dbReference type="ChEBI" id="CHEBI:17843"/>
    </ligand>
</feature>
<keyword evidence="8" id="KW-0963">Cytoplasm</keyword>
<evidence type="ECO:0000256" key="3">
    <source>
        <dbReference type="ARBA" id="ARBA00022801"/>
    </source>
</evidence>
<evidence type="ECO:0000256" key="4">
    <source>
        <dbReference type="ARBA" id="ARBA00022884"/>
    </source>
</evidence>
<keyword evidence="12" id="KW-1185">Reference proteome</keyword>
<proteinExistence type="inferred from homology"/>
<dbReference type="GO" id="GO:0000049">
    <property type="term" value="F:tRNA binding"/>
    <property type="evidence" value="ECO:0007669"/>
    <property type="project" value="UniProtKB-UniRule"/>
</dbReference>
<evidence type="ECO:0000256" key="10">
    <source>
        <dbReference type="RuleBase" id="RU004320"/>
    </source>
</evidence>
<evidence type="ECO:0000313" key="12">
    <source>
        <dbReference type="Proteomes" id="UP000187404"/>
    </source>
</evidence>
<dbReference type="InterPro" id="IPR036416">
    <property type="entry name" value="Pept_tRNA_hydro_sf"/>
</dbReference>
<evidence type="ECO:0000256" key="6">
    <source>
        <dbReference type="ARBA" id="ARBA00048707"/>
    </source>
</evidence>
<keyword evidence="3 8" id="KW-0378">Hydrolase</keyword>
<dbReference type="RefSeq" id="WP_075711773.1">
    <property type="nucleotide sequence ID" value="NZ_MJIE01000001.1"/>
</dbReference>
<feature type="binding site" evidence="8">
    <location>
        <position position="18"/>
    </location>
    <ligand>
        <name>tRNA</name>
        <dbReference type="ChEBI" id="CHEBI:17843"/>
    </ligand>
</feature>
<accession>A0A1Q9JF47</accession>
<dbReference type="OrthoDB" id="9800507at2"/>
<organism evidence="11 12">
    <name type="scientific">Hornefia porci</name>
    <dbReference type="NCBI Taxonomy" id="2652292"/>
    <lineage>
        <taxon>Bacteria</taxon>
        <taxon>Bacillati</taxon>
        <taxon>Bacillota</taxon>
        <taxon>Clostridia</taxon>
        <taxon>Peptostreptococcales</taxon>
        <taxon>Anaerovoracaceae</taxon>
        <taxon>Hornefia</taxon>
    </lineage>
</organism>
<dbReference type="GO" id="GO:0072344">
    <property type="term" value="P:rescue of stalled ribosome"/>
    <property type="evidence" value="ECO:0007669"/>
    <property type="project" value="UniProtKB-UniRule"/>
</dbReference>
<dbReference type="Proteomes" id="UP000187404">
    <property type="component" value="Unassembled WGS sequence"/>
</dbReference>
<dbReference type="PROSITE" id="PS01195">
    <property type="entry name" value="PEPT_TRNA_HYDROL_1"/>
    <property type="match status" value="1"/>
</dbReference>
<comment type="caution">
    <text evidence="11">The sequence shown here is derived from an EMBL/GenBank/DDBJ whole genome shotgun (WGS) entry which is preliminary data.</text>
</comment>
<evidence type="ECO:0000313" key="11">
    <source>
        <dbReference type="EMBL" id="OLR54754.1"/>
    </source>
</evidence>
<dbReference type="SUPFAM" id="SSF53178">
    <property type="entry name" value="Peptidyl-tRNA hydrolase-like"/>
    <property type="match status" value="1"/>
</dbReference>
<feature type="site" description="Stabilizes the basic form of H active site to accept a proton" evidence="8">
    <location>
        <position position="95"/>
    </location>
</feature>
<comment type="function">
    <text evidence="8">Catalyzes the release of premature peptidyl moieties from peptidyl-tRNA molecules trapped in stalled 50S ribosomal subunits, and thus maintains levels of free tRNAs and 50S ribosomes.</text>
</comment>
<dbReference type="PANTHER" id="PTHR17224:SF1">
    <property type="entry name" value="PEPTIDYL-TRNA HYDROLASE"/>
    <property type="match status" value="1"/>
</dbReference>
<dbReference type="GO" id="GO:0005737">
    <property type="term" value="C:cytoplasm"/>
    <property type="evidence" value="ECO:0007669"/>
    <property type="project" value="UniProtKB-SubCell"/>
</dbReference>
<gene>
    <name evidence="8" type="primary">pth</name>
    <name evidence="11" type="ORF">BHK98_00810</name>
</gene>
<evidence type="ECO:0000256" key="2">
    <source>
        <dbReference type="ARBA" id="ARBA00022555"/>
    </source>
</evidence>
<comment type="similarity">
    <text evidence="5 8 10">Belongs to the PTH family.</text>
</comment>
<dbReference type="EC" id="3.1.1.29" evidence="1 8"/>
<dbReference type="NCBIfam" id="TIGR00447">
    <property type="entry name" value="pth"/>
    <property type="match status" value="1"/>
</dbReference>
<dbReference type="GO" id="GO:0006515">
    <property type="term" value="P:protein quality control for misfolded or incompletely synthesized proteins"/>
    <property type="evidence" value="ECO:0007669"/>
    <property type="project" value="UniProtKB-UniRule"/>
</dbReference>
<dbReference type="AlphaFoldDB" id="A0A1Q9JF47"/>
<protein>
    <recommendedName>
        <fullName evidence="7 8">Peptidyl-tRNA hydrolase</fullName>
        <shortName evidence="8">Pth</shortName>
        <ecNumber evidence="1 8">3.1.1.29</ecNumber>
    </recommendedName>
</protein>
<feature type="binding site" evidence="8">
    <location>
        <position position="68"/>
    </location>
    <ligand>
        <name>tRNA</name>
        <dbReference type="ChEBI" id="CHEBI:17843"/>
    </ligand>
</feature>
<dbReference type="FunFam" id="3.40.50.1470:FF:000001">
    <property type="entry name" value="Peptidyl-tRNA hydrolase"/>
    <property type="match status" value="1"/>
</dbReference>
<sequence>MSNEPFIIVGLGNPGPKYENTRHNLGFLTLDHLAEENGIAVSRIKFKSLTGAGSIAGHKVVLVKPQTYMNLSGEAVREAVSFYKIPPEHLIVIYDDLDIPTGSIRIRRFGSAGTHNGMRSVVQQLGTDRFPRIRVGIGSGRKEELISFVTGGFRKDEVPLLRQAVETASRAAECIVTDGVDLAMNRYNTKKKEKKKREHAPGEKDE</sequence>
<comment type="catalytic activity">
    <reaction evidence="6 8 9">
        <text>an N-acyl-L-alpha-aminoacyl-tRNA + H2O = an N-acyl-L-amino acid + a tRNA + H(+)</text>
        <dbReference type="Rhea" id="RHEA:54448"/>
        <dbReference type="Rhea" id="RHEA-COMP:10123"/>
        <dbReference type="Rhea" id="RHEA-COMP:13883"/>
        <dbReference type="ChEBI" id="CHEBI:15377"/>
        <dbReference type="ChEBI" id="CHEBI:15378"/>
        <dbReference type="ChEBI" id="CHEBI:59874"/>
        <dbReference type="ChEBI" id="CHEBI:78442"/>
        <dbReference type="ChEBI" id="CHEBI:138191"/>
        <dbReference type="EC" id="3.1.1.29"/>
    </reaction>
</comment>
<dbReference type="STRING" id="1261640.BHK98_00810"/>
<dbReference type="PANTHER" id="PTHR17224">
    <property type="entry name" value="PEPTIDYL-TRNA HYDROLASE"/>
    <property type="match status" value="1"/>
</dbReference>
<keyword evidence="4 8" id="KW-0694">RNA-binding</keyword>
<comment type="function">
    <text evidence="8">Hydrolyzes ribosome-free peptidyl-tRNAs (with 1 or more amino acids incorporated), which drop off the ribosome during protein synthesis, or as a result of ribosome stalling.</text>
</comment>
<feature type="binding site" evidence="8">
    <location>
        <position position="116"/>
    </location>
    <ligand>
        <name>tRNA</name>
        <dbReference type="ChEBI" id="CHEBI:17843"/>
    </ligand>
</feature>
<evidence type="ECO:0000256" key="5">
    <source>
        <dbReference type="ARBA" id="ARBA00038063"/>
    </source>
</evidence>
<reference evidence="11 12" key="1">
    <citation type="journal article" date="2016" name="Appl. Environ. Microbiol.">
        <title>Function and Phylogeny of Bacterial Butyryl Coenzyme A:Acetate Transferases and Their Diversity in the Proximal Colon of Swine.</title>
        <authorList>
            <person name="Trachsel J."/>
            <person name="Bayles D.O."/>
            <person name="Looft T."/>
            <person name="Levine U.Y."/>
            <person name="Allen H.K."/>
        </authorList>
    </citation>
    <scope>NUCLEOTIDE SEQUENCE [LARGE SCALE GENOMIC DNA]</scope>
    <source>
        <strain evidence="11 12">68-3-10</strain>
    </source>
</reference>
<dbReference type="Gene3D" id="3.40.50.1470">
    <property type="entry name" value="Peptidyl-tRNA hydrolase"/>
    <property type="match status" value="1"/>
</dbReference>
<feature type="active site" description="Proton acceptor" evidence="8">
    <location>
        <position position="23"/>
    </location>
</feature>
<dbReference type="CDD" id="cd00462">
    <property type="entry name" value="PTH"/>
    <property type="match status" value="1"/>
</dbReference>
<evidence type="ECO:0000256" key="1">
    <source>
        <dbReference type="ARBA" id="ARBA00013260"/>
    </source>
</evidence>
<dbReference type="HAMAP" id="MF_00083">
    <property type="entry name" value="Pept_tRNA_hydro_bact"/>
    <property type="match status" value="1"/>
</dbReference>
<dbReference type="GO" id="GO:0004045">
    <property type="term" value="F:peptidyl-tRNA hydrolase activity"/>
    <property type="evidence" value="ECO:0007669"/>
    <property type="project" value="UniProtKB-UniRule"/>
</dbReference>
<name>A0A1Q9JF47_9FIRM</name>
<dbReference type="InterPro" id="IPR001328">
    <property type="entry name" value="Pept_tRNA_hydro"/>
</dbReference>
<dbReference type="EMBL" id="MJIE01000001">
    <property type="protein sequence ID" value="OLR54754.1"/>
    <property type="molecule type" value="Genomic_DNA"/>
</dbReference>
<dbReference type="Pfam" id="PF01195">
    <property type="entry name" value="Pept_tRNA_hydro"/>
    <property type="match status" value="1"/>
</dbReference>
<dbReference type="InterPro" id="IPR018171">
    <property type="entry name" value="Pept_tRNA_hydro_CS"/>
</dbReference>
<dbReference type="PROSITE" id="PS01196">
    <property type="entry name" value="PEPT_TRNA_HYDROL_2"/>
    <property type="match status" value="1"/>
</dbReference>
<evidence type="ECO:0000256" key="9">
    <source>
        <dbReference type="RuleBase" id="RU000673"/>
    </source>
</evidence>
<comment type="subunit">
    <text evidence="8">Monomer.</text>
</comment>
<feature type="site" description="Discriminates between blocked and unblocked aminoacyl-tRNA" evidence="8">
    <location>
        <position position="13"/>
    </location>
</feature>
<comment type="subcellular location">
    <subcellularLocation>
        <location evidence="8">Cytoplasm</location>
    </subcellularLocation>
</comment>
<evidence type="ECO:0000256" key="7">
    <source>
        <dbReference type="ARBA" id="ARBA00050038"/>
    </source>
</evidence>
<keyword evidence="2 8" id="KW-0820">tRNA-binding</keyword>
<evidence type="ECO:0000256" key="8">
    <source>
        <dbReference type="HAMAP-Rule" id="MF_00083"/>
    </source>
</evidence>